<proteinExistence type="predicted"/>
<keyword evidence="2" id="KW-1185">Reference proteome</keyword>
<accession>A0A9P0VSQ7</accession>
<evidence type="ECO:0000313" key="2">
    <source>
        <dbReference type="Proteomes" id="UP001152888"/>
    </source>
</evidence>
<dbReference type="AlphaFoldDB" id="A0A9P0VSQ7"/>
<name>A0A9P0VSQ7_ACAOB</name>
<gene>
    <name evidence="1" type="ORF">ACAOBT_LOCUS36972</name>
</gene>
<evidence type="ECO:0000313" key="1">
    <source>
        <dbReference type="EMBL" id="CAH2018975.1"/>
    </source>
</evidence>
<organism evidence="1 2">
    <name type="scientific">Acanthoscelides obtectus</name>
    <name type="common">Bean weevil</name>
    <name type="synonym">Bruchus obtectus</name>
    <dbReference type="NCBI Taxonomy" id="200917"/>
    <lineage>
        <taxon>Eukaryota</taxon>
        <taxon>Metazoa</taxon>
        <taxon>Ecdysozoa</taxon>
        <taxon>Arthropoda</taxon>
        <taxon>Hexapoda</taxon>
        <taxon>Insecta</taxon>
        <taxon>Pterygota</taxon>
        <taxon>Neoptera</taxon>
        <taxon>Endopterygota</taxon>
        <taxon>Coleoptera</taxon>
        <taxon>Polyphaga</taxon>
        <taxon>Cucujiformia</taxon>
        <taxon>Chrysomeloidea</taxon>
        <taxon>Chrysomelidae</taxon>
        <taxon>Bruchinae</taxon>
        <taxon>Bruchini</taxon>
        <taxon>Acanthoscelides</taxon>
    </lineage>
</organism>
<protein>
    <submittedName>
        <fullName evidence="1">Uncharacterized protein</fullName>
    </submittedName>
</protein>
<reference evidence="1" key="1">
    <citation type="submission" date="2022-03" db="EMBL/GenBank/DDBJ databases">
        <authorList>
            <person name="Sayadi A."/>
        </authorList>
    </citation>
    <scope>NUCLEOTIDE SEQUENCE</scope>
</reference>
<sequence length="61" mass="7254">MCDDHHSCPHSLGTLFATHTTHTFRQCKKYSSLSQSLRHKWHVILWFEQQGTRLYVKLPTE</sequence>
<dbReference type="Proteomes" id="UP001152888">
    <property type="component" value="Unassembled WGS sequence"/>
</dbReference>
<dbReference type="EMBL" id="CAKOFQ010010080">
    <property type="protein sequence ID" value="CAH2018975.1"/>
    <property type="molecule type" value="Genomic_DNA"/>
</dbReference>
<comment type="caution">
    <text evidence="1">The sequence shown here is derived from an EMBL/GenBank/DDBJ whole genome shotgun (WGS) entry which is preliminary data.</text>
</comment>